<dbReference type="EMBL" id="JBEPMJ010000025">
    <property type="protein sequence ID" value="MET3751656.1"/>
    <property type="molecule type" value="Genomic_DNA"/>
</dbReference>
<gene>
    <name evidence="2" type="ORF">ABID24_002915</name>
</gene>
<evidence type="ECO:0000259" key="1">
    <source>
        <dbReference type="PROSITE" id="PS50921"/>
    </source>
</evidence>
<reference evidence="2 3" key="1">
    <citation type="submission" date="2024-06" db="EMBL/GenBank/DDBJ databases">
        <title>Genomic Encyclopedia of Type Strains, Phase IV (KMG-IV): sequencing the most valuable type-strain genomes for metagenomic binning, comparative biology and taxonomic classification.</title>
        <authorList>
            <person name="Goeker M."/>
        </authorList>
    </citation>
    <scope>NUCLEOTIDE SEQUENCE [LARGE SCALE GENOMIC DNA]</scope>
    <source>
        <strain evidence="2 3">DSM 29492</strain>
    </source>
</reference>
<dbReference type="SMART" id="SM01012">
    <property type="entry name" value="ANTAR"/>
    <property type="match status" value="1"/>
</dbReference>
<evidence type="ECO:0000313" key="3">
    <source>
        <dbReference type="Proteomes" id="UP001549106"/>
    </source>
</evidence>
<keyword evidence="3" id="KW-1185">Reference proteome</keyword>
<dbReference type="InterPro" id="IPR005561">
    <property type="entry name" value="ANTAR"/>
</dbReference>
<dbReference type="InterPro" id="IPR036388">
    <property type="entry name" value="WH-like_DNA-bd_sf"/>
</dbReference>
<accession>A0ABV2M5B7</accession>
<proteinExistence type="predicted"/>
<feature type="domain" description="ANTAR" evidence="1">
    <location>
        <begin position="115"/>
        <end position="176"/>
    </location>
</feature>
<protein>
    <submittedName>
        <fullName evidence="2">Response regulator NasT</fullName>
    </submittedName>
</protein>
<dbReference type="SUPFAM" id="SSF52172">
    <property type="entry name" value="CheY-like"/>
    <property type="match status" value="1"/>
</dbReference>
<sequence>MDSIVIALPKIEDAKKLRAVLERHGFSVAAVSSSGSGALSYLSELGNGVLICGRRLSDTGYLEIKECMPEGFEMLLLASAGFICQVPDSVLCVEMPVKTCDLINTVHMMLTQQERRRRKEKKKNKNRSWKEQNYISNAKLILMQRNHLSEEEAYRYIQKCSMDSGTNMVETAQMILMLFFEE</sequence>
<dbReference type="InterPro" id="IPR011006">
    <property type="entry name" value="CheY-like_superfamily"/>
</dbReference>
<dbReference type="Pfam" id="PF03861">
    <property type="entry name" value="ANTAR"/>
    <property type="match status" value="1"/>
</dbReference>
<name>A0ABV2M5B7_9FIRM</name>
<evidence type="ECO:0000313" key="2">
    <source>
        <dbReference type="EMBL" id="MET3751656.1"/>
    </source>
</evidence>
<organism evidence="2 3">
    <name type="scientific">Blautia caecimuris</name>
    <dbReference type="NCBI Taxonomy" id="1796615"/>
    <lineage>
        <taxon>Bacteria</taxon>
        <taxon>Bacillati</taxon>
        <taxon>Bacillota</taxon>
        <taxon>Clostridia</taxon>
        <taxon>Lachnospirales</taxon>
        <taxon>Lachnospiraceae</taxon>
        <taxon>Blautia</taxon>
    </lineage>
</organism>
<dbReference type="Gene3D" id="1.10.10.10">
    <property type="entry name" value="Winged helix-like DNA-binding domain superfamily/Winged helix DNA-binding domain"/>
    <property type="match status" value="1"/>
</dbReference>
<dbReference type="PROSITE" id="PS50921">
    <property type="entry name" value="ANTAR"/>
    <property type="match status" value="1"/>
</dbReference>
<dbReference type="RefSeq" id="WP_173753270.1">
    <property type="nucleotide sequence ID" value="NZ_BAABXP010000002.1"/>
</dbReference>
<dbReference type="Proteomes" id="UP001549106">
    <property type="component" value="Unassembled WGS sequence"/>
</dbReference>
<comment type="caution">
    <text evidence="2">The sequence shown here is derived from an EMBL/GenBank/DDBJ whole genome shotgun (WGS) entry which is preliminary data.</text>
</comment>